<dbReference type="EMBL" id="LBWA01000023">
    <property type="protein sequence ID" value="KKQ96850.1"/>
    <property type="molecule type" value="Genomic_DNA"/>
</dbReference>
<dbReference type="Proteomes" id="UP000034325">
    <property type="component" value="Unassembled WGS sequence"/>
</dbReference>
<dbReference type="Pfam" id="PF01371">
    <property type="entry name" value="Trp_repressor"/>
    <property type="match status" value="1"/>
</dbReference>
<organism evidence="1 2">
    <name type="scientific">Candidatus Woesebacteria bacterium GW2011_GWA1_39_12</name>
    <dbReference type="NCBI Taxonomy" id="1618549"/>
    <lineage>
        <taxon>Bacteria</taxon>
        <taxon>Candidatus Woeseibacteriota</taxon>
    </lineage>
</organism>
<evidence type="ECO:0000313" key="1">
    <source>
        <dbReference type="EMBL" id="KKQ96850.1"/>
    </source>
</evidence>
<sequence length="116" mass="13499">MRVSGQRLNPSLENQIVKTFAQTISDLKDINEMTTFLDDFFNQTELETFIKRLAIAYWLKKGRSWENIKQNLKVSSATIATVQTQMEKPGFALALKKLEAEEWASLWAEKIKKFIR</sequence>
<name>A0A0G0M917_9BACT</name>
<evidence type="ECO:0008006" key="3">
    <source>
        <dbReference type="Google" id="ProtNLM"/>
    </source>
</evidence>
<comment type="caution">
    <text evidence="1">The sequence shown here is derived from an EMBL/GenBank/DDBJ whole genome shotgun (WGS) entry which is preliminary data.</text>
</comment>
<evidence type="ECO:0000313" key="2">
    <source>
        <dbReference type="Proteomes" id="UP000034325"/>
    </source>
</evidence>
<dbReference type="InterPro" id="IPR010921">
    <property type="entry name" value="Trp_repressor/repl_initiator"/>
</dbReference>
<dbReference type="InterPro" id="IPR000831">
    <property type="entry name" value="Trp_repress"/>
</dbReference>
<dbReference type="AlphaFoldDB" id="A0A0G0M917"/>
<accession>A0A0G0M917</accession>
<protein>
    <recommendedName>
        <fullName evidence="3">TrpR like protein, YerC/YecD</fullName>
    </recommendedName>
</protein>
<dbReference type="GO" id="GO:0043565">
    <property type="term" value="F:sequence-specific DNA binding"/>
    <property type="evidence" value="ECO:0007669"/>
    <property type="project" value="InterPro"/>
</dbReference>
<dbReference type="InterPro" id="IPR038116">
    <property type="entry name" value="TrpR-like_sf"/>
</dbReference>
<dbReference type="GO" id="GO:0003700">
    <property type="term" value="F:DNA-binding transcription factor activity"/>
    <property type="evidence" value="ECO:0007669"/>
    <property type="project" value="InterPro"/>
</dbReference>
<gene>
    <name evidence="1" type="ORF">UT23_C0023G0006</name>
</gene>
<dbReference type="Gene3D" id="1.10.1270.10">
    <property type="entry name" value="TrpR-like"/>
    <property type="match status" value="1"/>
</dbReference>
<proteinExistence type="predicted"/>
<reference evidence="1 2" key="1">
    <citation type="journal article" date="2015" name="Nature">
        <title>rRNA introns, odd ribosomes, and small enigmatic genomes across a large radiation of phyla.</title>
        <authorList>
            <person name="Brown C.T."/>
            <person name="Hug L.A."/>
            <person name="Thomas B.C."/>
            <person name="Sharon I."/>
            <person name="Castelle C.J."/>
            <person name="Singh A."/>
            <person name="Wilkins M.J."/>
            <person name="Williams K.H."/>
            <person name="Banfield J.F."/>
        </authorList>
    </citation>
    <scope>NUCLEOTIDE SEQUENCE [LARGE SCALE GENOMIC DNA]</scope>
</reference>
<dbReference type="SUPFAM" id="SSF48295">
    <property type="entry name" value="TrpR-like"/>
    <property type="match status" value="1"/>
</dbReference>